<dbReference type="EMBL" id="CP061035">
    <property type="protein sequence ID" value="QQV77552.1"/>
    <property type="molecule type" value="Genomic_DNA"/>
</dbReference>
<reference evidence="7" key="1">
    <citation type="submission" date="2020-09" db="EMBL/GenBank/DDBJ databases">
        <title>Sphingomonas sp., a new species isolated from pork steak.</title>
        <authorList>
            <person name="Heidler von Heilborn D."/>
        </authorList>
    </citation>
    <scope>NUCLEOTIDE SEQUENCE [LARGE SCALE GENOMIC DNA]</scope>
</reference>
<feature type="DNA-binding region" description="H-T-H motif" evidence="4">
    <location>
        <begin position="41"/>
        <end position="60"/>
    </location>
</feature>
<keyword evidence="3" id="KW-0804">Transcription</keyword>
<dbReference type="PANTHER" id="PTHR47506:SF1">
    <property type="entry name" value="HTH-TYPE TRANSCRIPTIONAL REGULATOR YJDC"/>
    <property type="match status" value="1"/>
</dbReference>
<evidence type="ECO:0000256" key="4">
    <source>
        <dbReference type="PROSITE-ProRule" id="PRU00335"/>
    </source>
</evidence>
<proteinExistence type="predicted"/>
<dbReference type="InterPro" id="IPR011075">
    <property type="entry name" value="TetR_C"/>
</dbReference>
<evidence type="ECO:0000313" key="7">
    <source>
        <dbReference type="Proteomes" id="UP000595894"/>
    </source>
</evidence>
<dbReference type="InterPro" id="IPR036271">
    <property type="entry name" value="Tet_transcr_reg_TetR-rel_C_sf"/>
</dbReference>
<evidence type="ECO:0000256" key="3">
    <source>
        <dbReference type="ARBA" id="ARBA00023163"/>
    </source>
</evidence>
<dbReference type="Pfam" id="PF16925">
    <property type="entry name" value="TetR_C_13"/>
    <property type="match status" value="1"/>
</dbReference>
<dbReference type="SUPFAM" id="SSF48498">
    <property type="entry name" value="Tetracyclin repressor-like, C-terminal domain"/>
    <property type="match status" value="1"/>
</dbReference>
<dbReference type="Pfam" id="PF00440">
    <property type="entry name" value="TetR_N"/>
    <property type="match status" value="1"/>
</dbReference>
<keyword evidence="2 4" id="KW-0238">DNA-binding</keyword>
<name>A0A974NV91_9SPHN</name>
<evidence type="ECO:0000259" key="5">
    <source>
        <dbReference type="PROSITE" id="PS50977"/>
    </source>
</evidence>
<protein>
    <submittedName>
        <fullName evidence="6">TetR/AcrR family transcriptional regulator</fullName>
    </submittedName>
</protein>
<dbReference type="Gene3D" id="1.10.357.10">
    <property type="entry name" value="Tetracycline Repressor, domain 2"/>
    <property type="match status" value="1"/>
</dbReference>
<dbReference type="KEGG" id="sari:H5J25_01720"/>
<dbReference type="PRINTS" id="PR00455">
    <property type="entry name" value="HTHTETR"/>
</dbReference>
<dbReference type="InterPro" id="IPR001647">
    <property type="entry name" value="HTH_TetR"/>
</dbReference>
<dbReference type="SUPFAM" id="SSF46689">
    <property type="entry name" value="Homeodomain-like"/>
    <property type="match status" value="1"/>
</dbReference>
<dbReference type="Gene3D" id="1.10.10.60">
    <property type="entry name" value="Homeodomain-like"/>
    <property type="match status" value="1"/>
</dbReference>
<keyword evidence="7" id="KW-1185">Reference proteome</keyword>
<dbReference type="AlphaFoldDB" id="A0A974NV91"/>
<dbReference type="Proteomes" id="UP000595894">
    <property type="component" value="Chromosome"/>
</dbReference>
<dbReference type="PANTHER" id="PTHR47506">
    <property type="entry name" value="TRANSCRIPTIONAL REGULATORY PROTEIN"/>
    <property type="match status" value="1"/>
</dbReference>
<evidence type="ECO:0000256" key="1">
    <source>
        <dbReference type="ARBA" id="ARBA00023015"/>
    </source>
</evidence>
<dbReference type="RefSeq" id="WP_202094105.1">
    <property type="nucleotide sequence ID" value="NZ_CP061035.1"/>
</dbReference>
<dbReference type="PROSITE" id="PS50977">
    <property type="entry name" value="HTH_TETR_2"/>
    <property type="match status" value="1"/>
</dbReference>
<feature type="domain" description="HTH tetR-type" evidence="5">
    <location>
        <begin position="18"/>
        <end position="78"/>
    </location>
</feature>
<gene>
    <name evidence="6" type="ORF">H5J25_01720</name>
</gene>
<keyword evidence="1" id="KW-0805">Transcription regulation</keyword>
<sequence length="209" mass="22511">MTSKGETQASRGRGRPRLFDRASALDRAMRVFWDRGYEGATFDELIAAMGVSPSSFYNAFGNKEALYREAVGAYLTGPGGFFPKALAGEGSARDAFARLMKATAAAYTDVTGPAGCMVSLAGMHDAPERADFRDFMREVRGRSRALMVARLDEGVRMGDLPKEADVAQIADFFETVFRGMAVRARDGADRGMLEKTGAMALNAWPGGPA</sequence>
<evidence type="ECO:0000256" key="2">
    <source>
        <dbReference type="ARBA" id="ARBA00023125"/>
    </source>
</evidence>
<evidence type="ECO:0000313" key="6">
    <source>
        <dbReference type="EMBL" id="QQV77552.1"/>
    </source>
</evidence>
<organism evidence="6 7">
    <name type="scientific">Sphingomonas aliaeris</name>
    <dbReference type="NCBI Taxonomy" id="2759526"/>
    <lineage>
        <taxon>Bacteria</taxon>
        <taxon>Pseudomonadati</taxon>
        <taxon>Pseudomonadota</taxon>
        <taxon>Alphaproteobacteria</taxon>
        <taxon>Sphingomonadales</taxon>
        <taxon>Sphingomonadaceae</taxon>
        <taxon>Sphingomonas</taxon>
    </lineage>
</organism>
<accession>A0A974NV91</accession>
<dbReference type="GO" id="GO:0003677">
    <property type="term" value="F:DNA binding"/>
    <property type="evidence" value="ECO:0007669"/>
    <property type="project" value="UniProtKB-UniRule"/>
</dbReference>
<dbReference type="InterPro" id="IPR009057">
    <property type="entry name" value="Homeodomain-like_sf"/>
</dbReference>